<protein>
    <submittedName>
        <fullName evidence="1">Uncharacterized protein</fullName>
    </submittedName>
</protein>
<reference evidence="1 2" key="1">
    <citation type="journal article" date="2012" name="Nat. Biotechnol.">
        <title>Draft genome sequence of pigeonpea (Cajanus cajan), an orphan legume crop of resource-poor farmers.</title>
        <authorList>
            <person name="Varshney R.K."/>
            <person name="Chen W."/>
            <person name="Li Y."/>
            <person name="Bharti A.K."/>
            <person name="Saxena R.K."/>
            <person name="Schlueter J.A."/>
            <person name="Donoghue M.T."/>
            <person name="Azam S."/>
            <person name="Fan G."/>
            <person name="Whaley A.M."/>
            <person name="Farmer A.D."/>
            <person name="Sheridan J."/>
            <person name="Iwata A."/>
            <person name="Tuteja R."/>
            <person name="Penmetsa R.V."/>
            <person name="Wu W."/>
            <person name="Upadhyaya H.D."/>
            <person name="Yang S.P."/>
            <person name="Shah T."/>
            <person name="Saxena K.B."/>
            <person name="Michael T."/>
            <person name="McCombie W.R."/>
            <person name="Yang B."/>
            <person name="Zhang G."/>
            <person name="Yang H."/>
            <person name="Wang J."/>
            <person name="Spillane C."/>
            <person name="Cook D.R."/>
            <person name="May G.D."/>
            <person name="Xu X."/>
            <person name="Jackson S.A."/>
        </authorList>
    </citation>
    <scope>NUCLEOTIDE SEQUENCE [LARGE SCALE GENOMIC DNA]</scope>
    <source>
        <strain evidence="2">cv. Asha</strain>
    </source>
</reference>
<dbReference type="STRING" id="3821.A0A151SMW4"/>
<dbReference type="AlphaFoldDB" id="A0A151SMW4"/>
<accession>A0A151SMW4</accession>
<dbReference type="OMA" id="CIKAHIV"/>
<gene>
    <name evidence="1" type="ORF">KK1_002354</name>
</gene>
<organism evidence="1 2">
    <name type="scientific">Cajanus cajan</name>
    <name type="common">Pigeon pea</name>
    <name type="synonym">Cajanus indicus</name>
    <dbReference type="NCBI Taxonomy" id="3821"/>
    <lineage>
        <taxon>Eukaryota</taxon>
        <taxon>Viridiplantae</taxon>
        <taxon>Streptophyta</taxon>
        <taxon>Embryophyta</taxon>
        <taxon>Tracheophyta</taxon>
        <taxon>Spermatophyta</taxon>
        <taxon>Magnoliopsida</taxon>
        <taxon>eudicotyledons</taxon>
        <taxon>Gunneridae</taxon>
        <taxon>Pentapetalae</taxon>
        <taxon>rosids</taxon>
        <taxon>fabids</taxon>
        <taxon>Fabales</taxon>
        <taxon>Fabaceae</taxon>
        <taxon>Papilionoideae</taxon>
        <taxon>50 kb inversion clade</taxon>
        <taxon>NPAAA clade</taxon>
        <taxon>indigoferoid/millettioid clade</taxon>
        <taxon>Phaseoleae</taxon>
        <taxon>Cajanus</taxon>
    </lineage>
</organism>
<keyword evidence="2" id="KW-1185">Reference proteome</keyword>
<dbReference type="EMBL" id="CM003613">
    <property type="protein sequence ID" value="KYP56123.1"/>
    <property type="molecule type" value="Genomic_DNA"/>
</dbReference>
<dbReference type="Proteomes" id="UP000075243">
    <property type="component" value="Chromosome 11"/>
</dbReference>
<evidence type="ECO:0000313" key="1">
    <source>
        <dbReference type="EMBL" id="KYP56123.1"/>
    </source>
</evidence>
<proteinExistence type="predicted"/>
<feature type="non-terminal residue" evidence="1">
    <location>
        <position position="1"/>
    </location>
</feature>
<dbReference type="Gramene" id="C.cajan_02298.t">
    <property type="protein sequence ID" value="C.cajan_02298.t"/>
    <property type="gene ID" value="C.cajan_02298"/>
</dbReference>
<sequence length="206" mass="22580">EGTTSMCTPTTISINDNLPPSETSITMRTTNDKSPRRVKVEDGLVIQVLLRNHRLDNMLLKIRSNFFISHSLIMLITCVLPSGLNQAHVPFFLTSVRRAPSFVARTWLSGMALLLNVDQHLALVCIKAHIVGDKSNVAARVADNFLVVYVGLGCDLSKDHDHVSLGACLAGNLAVRILFKAGIKHCVRDLVAQLVRVTLVDGFRGK</sequence>
<name>A0A151SMW4_CAJCA</name>
<evidence type="ECO:0000313" key="2">
    <source>
        <dbReference type="Proteomes" id="UP000075243"/>
    </source>
</evidence>